<feature type="transmembrane region" description="Helical" evidence="7">
    <location>
        <begin position="36"/>
        <end position="65"/>
    </location>
</feature>
<dbReference type="EMBL" id="PNCG01000017">
    <property type="protein sequence ID" value="TMP85859.1"/>
    <property type="molecule type" value="Genomic_DNA"/>
</dbReference>
<dbReference type="STRING" id="151081.TW72_00535"/>
<dbReference type="PANTHER" id="PTHR30213">
    <property type="entry name" value="INNER MEMBRANE PROTEIN YHJD"/>
    <property type="match status" value="1"/>
</dbReference>
<evidence type="ECO:0000256" key="7">
    <source>
        <dbReference type="SAM" id="Phobius"/>
    </source>
</evidence>
<feature type="transmembrane region" description="Helical" evidence="7">
    <location>
        <begin position="143"/>
        <end position="170"/>
    </location>
</feature>
<evidence type="ECO:0000256" key="4">
    <source>
        <dbReference type="ARBA" id="ARBA00022989"/>
    </source>
</evidence>
<dbReference type="EMBL" id="JXXZ01000001">
    <property type="protein sequence ID" value="KJZ02204.1"/>
    <property type="molecule type" value="Genomic_DNA"/>
</dbReference>
<evidence type="ECO:0000313" key="10">
    <source>
        <dbReference type="Proteomes" id="UP000033664"/>
    </source>
</evidence>
<evidence type="ECO:0000256" key="1">
    <source>
        <dbReference type="ARBA" id="ARBA00004651"/>
    </source>
</evidence>
<keyword evidence="2" id="KW-1003">Cell membrane</keyword>
<feature type="transmembrane region" description="Helical" evidence="7">
    <location>
        <begin position="256"/>
        <end position="280"/>
    </location>
</feature>
<reference evidence="9" key="4">
    <citation type="submission" date="2019-09" db="EMBL/GenBank/DDBJ databases">
        <title>Co-occurence of chitin degradation, pigmentation and bioactivity in marine Pseudoalteromonas.</title>
        <authorList>
            <person name="Sonnenschein E.C."/>
            <person name="Bech P.K."/>
        </authorList>
    </citation>
    <scope>NUCLEOTIDE SEQUENCE</scope>
    <source>
        <strain evidence="9">S2897</strain>
    </source>
</reference>
<dbReference type="AlphaFoldDB" id="A0A0F4PRU7"/>
<keyword evidence="10" id="KW-1185">Reference proteome</keyword>
<comment type="caution">
    <text evidence="8">The sequence shown here is derived from an EMBL/GenBank/DDBJ whole genome shotgun (WGS) entry which is preliminary data.</text>
</comment>
<dbReference type="Pfam" id="PF03631">
    <property type="entry name" value="Virul_fac_BrkB"/>
    <property type="match status" value="1"/>
</dbReference>
<dbReference type="GO" id="GO:0005886">
    <property type="term" value="C:plasma membrane"/>
    <property type="evidence" value="ECO:0007669"/>
    <property type="project" value="UniProtKB-SubCell"/>
</dbReference>
<proteinExistence type="predicted"/>
<dbReference type="PIRSF" id="PIRSF035875">
    <property type="entry name" value="RNase_BN"/>
    <property type="match status" value="1"/>
</dbReference>
<feature type="compositionally biased region" description="Basic and acidic residues" evidence="6">
    <location>
        <begin position="311"/>
        <end position="322"/>
    </location>
</feature>
<evidence type="ECO:0000256" key="3">
    <source>
        <dbReference type="ARBA" id="ARBA00022692"/>
    </source>
</evidence>
<dbReference type="Proteomes" id="UP000033664">
    <property type="component" value="Unassembled WGS sequence"/>
</dbReference>
<feature type="transmembrane region" description="Helical" evidence="7">
    <location>
        <begin position="190"/>
        <end position="210"/>
    </location>
</feature>
<organism evidence="8 10">
    <name type="scientific">Pseudoalteromonas ruthenica</name>
    <dbReference type="NCBI Taxonomy" id="151081"/>
    <lineage>
        <taxon>Bacteria</taxon>
        <taxon>Pseudomonadati</taxon>
        <taxon>Pseudomonadota</taxon>
        <taxon>Gammaproteobacteria</taxon>
        <taxon>Alteromonadales</taxon>
        <taxon>Pseudoalteromonadaceae</taxon>
        <taxon>Pseudoalteromonas</taxon>
    </lineage>
</organism>
<evidence type="ECO:0000256" key="2">
    <source>
        <dbReference type="ARBA" id="ARBA00022475"/>
    </source>
</evidence>
<gene>
    <name evidence="9" type="ORF">CWC05_16090</name>
    <name evidence="8" type="ORF">TW72_00535</name>
</gene>
<feature type="region of interest" description="Disordered" evidence="6">
    <location>
        <begin position="293"/>
        <end position="322"/>
    </location>
</feature>
<evidence type="ECO:0000313" key="9">
    <source>
        <dbReference type="EMBL" id="TMP85859.1"/>
    </source>
</evidence>
<accession>A0A0F4PRU7</accession>
<keyword evidence="4 7" id="KW-1133">Transmembrane helix</keyword>
<keyword evidence="5 7" id="KW-0472">Membrane</keyword>
<dbReference type="Proteomes" id="UP000305874">
    <property type="component" value="Unassembled WGS sequence"/>
</dbReference>
<dbReference type="OrthoDB" id="9781030at2"/>
<dbReference type="NCBIfam" id="TIGR00765">
    <property type="entry name" value="yihY_not_rbn"/>
    <property type="match status" value="1"/>
</dbReference>
<dbReference type="PATRIC" id="fig|151081.8.peg.1289"/>
<keyword evidence="3 7" id="KW-0812">Transmembrane</keyword>
<evidence type="ECO:0000256" key="5">
    <source>
        <dbReference type="ARBA" id="ARBA00023136"/>
    </source>
</evidence>
<name>A0A0F4PRU7_9GAMM</name>
<evidence type="ECO:0000313" key="11">
    <source>
        <dbReference type="Proteomes" id="UP000305874"/>
    </source>
</evidence>
<sequence length="322" mass="35495">MLKKRGYQAQKPSDVPLRGWWDISKRLVHNLGQDNLSLVAAGVAFYGLLAIFPALAALLSLYGYFFSAADMVEQLDRVLSLLAPASQDLVMSQVQELNAQSQASLSISAIVGFVLTIWSSSKGAQAMITACNISYHESKKRNLFIALLTRFVFAFGAIIIAVVALATIGILPVILNYVGFERNIDWTIKLITWALLAAIFLLSLSIIYRYAPHRRAAKWRWLSCGALIATCMWVVASIGFSFYVSRFASYSETYGSLAGVVIMLMWLYISAYIVILGAAINASIEQQTLTDSTIGEPRSRGERGATVADELTTKQRQQVDKE</sequence>
<dbReference type="RefSeq" id="WP_022945821.1">
    <property type="nucleotide sequence ID" value="NZ_JXXY01000005.1"/>
</dbReference>
<reference evidence="9 11" key="2">
    <citation type="submission" date="2017-12" db="EMBL/GenBank/DDBJ databases">
        <authorList>
            <person name="Paulsen S."/>
            <person name="Gram L.K."/>
        </authorList>
    </citation>
    <scope>NUCLEOTIDE SEQUENCE [LARGE SCALE GENOMIC DNA]</scope>
    <source>
        <strain evidence="9 11">S2897</strain>
    </source>
</reference>
<dbReference type="InterPro" id="IPR017039">
    <property type="entry name" value="Virul_fac_BrkB"/>
</dbReference>
<dbReference type="eggNOG" id="COG1295">
    <property type="taxonomic scope" value="Bacteria"/>
</dbReference>
<evidence type="ECO:0000256" key="6">
    <source>
        <dbReference type="SAM" id="MobiDB-lite"/>
    </source>
</evidence>
<protein>
    <submittedName>
        <fullName evidence="8">Membrane protein</fullName>
    </submittedName>
    <submittedName>
        <fullName evidence="9">YihY/virulence factor BrkB family protein</fullName>
    </submittedName>
</protein>
<comment type="subcellular location">
    <subcellularLocation>
        <location evidence="1">Cell membrane</location>
        <topology evidence="1">Multi-pass membrane protein</topology>
    </subcellularLocation>
</comment>
<feature type="transmembrane region" description="Helical" evidence="7">
    <location>
        <begin position="222"/>
        <end position="244"/>
    </location>
</feature>
<evidence type="ECO:0000313" key="8">
    <source>
        <dbReference type="EMBL" id="KJZ02204.1"/>
    </source>
</evidence>
<feature type="transmembrane region" description="Helical" evidence="7">
    <location>
        <begin position="99"/>
        <end position="118"/>
    </location>
</feature>
<dbReference type="PANTHER" id="PTHR30213:SF0">
    <property type="entry name" value="UPF0761 MEMBRANE PROTEIN YIHY"/>
    <property type="match status" value="1"/>
</dbReference>
<reference evidence="8 10" key="1">
    <citation type="journal article" date="2015" name="BMC Genomics">
        <title>Genome mining reveals unlocked bioactive potential of marine Gram-negative bacteria.</title>
        <authorList>
            <person name="Machado H."/>
            <person name="Sonnenschein E.C."/>
            <person name="Melchiorsen J."/>
            <person name="Gram L."/>
        </authorList>
    </citation>
    <scope>NUCLEOTIDE SEQUENCE [LARGE SCALE GENOMIC DNA]</scope>
    <source>
        <strain evidence="8 10">S3137</strain>
    </source>
</reference>
<reference evidence="11" key="3">
    <citation type="submission" date="2019-06" db="EMBL/GenBank/DDBJ databases">
        <title>Co-occurence of chitin degradation, pigmentation and bioactivity in marine Pseudoalteromonas.</title>
        <authorList>
            <person name="Sonnenschein E.C."/>
            <person name="Bech P.K."/>
        </authorList>
    </citation>
    <scope>NUCLEOTIDE SEQUENCE [LARGE SCALE GENOMIC DNA]</scope>
    <source>
        <strain evidence="11">S2897</strain>
    </source>
</reference>
<dbReference type="GeneID" id="58226973"/>